<organism evidence="2 3">
    <name type="scientific">Mycobacterium paraterrae</name>
    <dbReference type="NCBI Taxonomy" id="577492"/>
    <lineage>
        <taxon>Bacteria</taxon>
        <taxon>Bacillati</taxon>
        <taxon>Actinomycetota</taxon>
        <taxon>Actinomycetes</taxon>
        <taxon>Mycobacteriales</taxon>
        <taxon>Mycobacteriaceae</taxon>
        <taxon>Mycobacterium</taxon>
    </lineage>
</organism>
<dbReference type="Proteomes" id="UP001055336">
    <property type="component" value="Chromosome"/>
</dbReference>
<evidence type="ECO:0000313" key="3">
    <source>
        <dbReference type="Proteomes" id="UP001055336"/>
    </source>
</evidence>
<feature type="compositionally biased region" description="Pro residues" evidence="1">
    <location>
        <begin position="1"/>
        <end position="34"/>
    </location>
</feature>
<keyword evidence="3" id="KW-1185">Reference proteome</keyword>
<gene>
    <name evidence="2" type="ORF">MKK62_04385</name>
</gene>
<evidence type="ECO:0000256" key="1">
    <source>
        <dbReference type="SAM" id="MobiDB-lite"/>
    </source>
</evidence>
<dbReference type="RefSeq" id="WP_240262327.1">
    <property type="nucleotide sequence ID" value="NZ_CP092488.2"/>
</dbReference>
<dbReference type="EMBL" id="CP092488">
    <property type="protein sequence ID" value="UMB70564.1"/>
    <property type="molecule type" value="Genomic_DNA"/>
</dbReference>
<name>A0ABY3VSQ7_9MYCO</name>
<proteinExistence type="predicted"/>
<protein>
    <submittedName>
        <fullName evidence="2">Uncharacterized protein</fullName>
    </submittedName>
</protein>
<accession>A0ABY3VSQ7</accession>
<sequence length="163" mass="17929">MRYNPPPNWPKPPKGWAPHPDWSPDPAWPPPPPGWRLWIDDEDGPDAPAALGRLKHDGDDGEYFGDENAWADDAGPSRVADEVHDGVTALPPQPTEVAPEELAVQHLGQHATVKWEDERHYAVGTILAVSADAAEVRLKLDGIDEPIAFPRDTPGSPRLLVWI</sequence>
<reference evidence="2" key="1">
    <citation type="submission" date="2022-08" db="EMBL/GenBank/DDBJ databases">
        <title>Whole genome sequencing of non-tuberculosis mycobacteria type-strains.</title>
        <authorList>
            <person name="Igarashi Y."/>
            <person name="Osugi A."/>
            <person name="Mitarai S."/>
        </authorList>
    </citation>
    <scope>NUCLEOTIDE SEQUENCE</scope>
    <source>
        <strain evidence="2">DSM 45127</strain>
    </source>
</reference>
<feature type="region of interest" description="Disordered" evidence="1">
    <location>
        <begin position="1"/>
        <end position="49"/>
    </location>
</feature>
<evidence type="ECO:0000313" key="2">
    <source>
        <dbReference type="EMBL" id="UMB70564.1"/>
    </source>
</evidence>